<name>A0ABR6GZ41_9BURK</name>
<evidence type="ECO:0000313" key="6">
    <source>
        <dbReference type="EMBL" id="MBB3196529.1"/>
    </source>
</evidence>
<dbReference type="PRINTS" id="PR00207">
    <property type="entry name" value="FLAGELLIN"/>
</dbReference>
<keyword evidence="6" id="KW-0969">Cilium</keyword>
<organism evidence="6 7">
    <name type="scientific">Roseateles terrae</name>
    <dbReference type="NCBI Taxonomy" id="431060"/>
    <lineage>
        <taxon>Bacteria</taxon>
        <taxon>Pseudomonadati</taxon>
        <taxon>Pseudomonadota</taxon>
        <taxon>Betaproteobacteria</taxon>
        <taxon>Burkholderiales</taxon>
        <taxon>Sphaerotilaceae</taxon>
        <taxon>Roseateles</taxon>
    </lineage>
</organism>
<protein>
    <recommendedName>
        <fullName evidence="3">Flagellin</fullName>
    </recommendedName>
</protein>
<reference evidence="6 7" key="1">
    <citation type="submission" date="2020-08" db="EMBL/GenBank/DDBJ databases">
        <title>Genomic Encyclopedia of Type Strains, Phase III (KMG-III): the genomes of soil and plant-associated and newly described type strains.</title>
        <authorList>
            <person name="Whitman W."/>
        </authorList>
    </citation>
    <scope>NUCLEOTIDE SEQUENCE [LARGE SCALE GENOMIC DNA]</scope>
    <source>
        <strain evidence="6 7">CECT 7247</strain>
    </source>
</reference>
<dbReference type="Gene3D" id="1.20.1330.10">
    <property type="entry name" value="f41 fragment of flagellin, N-terminal domain"/>
    <property type="match status" value="1"/>
</dbReference>
<dbReference type="Pfam" id="PF00700">
    <property type="entry name" value="Flagellin_C"/>
    <property type="match status" value="1"/>
</dbReference>
<dbReference type="RefSeq" id="WP_088454764.1">
    <property type="nucleotide sequence ID" value="NZ_JACHXO010000008.1"/>
</dbReference>
<proteinExistence type="inferred from homology"/>
<gene>
    <name evidence="6" type="ORF">FHS28_003951</name>
</gene>
<comment type="caution">
    <text evidence="6">The sequence shown here is derived from an EMBL/GenBank/DDBJ whole genome shotgun (WGS) entry which is preliminary data.</text>
</comment>
<feature type="domain" description="Flagellin C-terminal" evidence="5">
    <location>
        <begin position="193"/>
        <end position="278"/>
    </location>
</feature>
<dbReference type="PANTHER" id="PTHR42792">
    <property type="entry name" value="FLAGELLIN"/>
    <property type="match status" value="1"/>
</dbReference>
<accession>A0ABR6GZ41</accession>
<evidence type="ECO:0000256" key="3">
    <source>
        <dbReference type="RuleBase" id="RU362073"/>
    </source>
</evidence>
<evidence type="ECO:0000259" key="5">
    <source>
        <dbReference type="Pfam" id="PF00700"/>
    </source>
</evidence>
<sequence length="280" mass="29186">MAQIINTNLASLNAQRNLSSSQSSLATSMQRLSSGMRVNSAKDDAAGLAIAERMNAQVRGMNVAVRNANDGISLSQTAEGALSKVGDSLQRMRELAVQARNATNTTSDLDSIGREYAQLGEEIGRVLGGTTFNGKAILAADAGTQTFQIGANTTANDSVDVVTTDLTQDATITSVTGGTIDNASTPATLATVIDNIDAAIKTVSGQRAVLGASQNRFDAIISNLQISVENQTAARSRIMDADFAAETANLSRAQILQQAGNTMVAQANQLPQQVLSLLRS</sequence>
<comment type="function">
    <text evidence="3">Flagellin is the subunit protein which polymerizes to form the filaments of bacterial flagella.</text>
</comment>
<dbReference type="SUPFAM" id="SSF64518">
    <property type="entry name" value="Phase 1 flagellin"/>
    <property type="match status" value="1"/>
</dbReference>
<dbReference type="Gene3D" id="6.10.280.190">
    <property type="match status" value="1"/>
</dbReference>
<dbReference type="Proteomes" id="UP000574369">
    <property type="component" value="Unassembled WGS sequence"/>
</dbReference>
<feature type="domain" description="Flagellin N-terminal" evidence="4">
    <location>
        <begin position="5"/>
        <end position="140"/>
    </location>
</feature>
<dbReference type="PANTHER" id="PTHR42792:SF2">
    <property type="entry name" value="FLAGELLIN"/>
    <property type="match status" value="1"/>
</dbReference>
<dbReference type="InterPro" id="IPR001029">
    <property type="entry name" value="Flagellin_N"/>
</dbReference>
<keyword evidence="6" id="KW-0966">Cell projection</keyword>
<keyword evidence="6" id="KW-0282">Flagellum</keyword>
<dbReference type="Gene3D" id="6.10.10.10">
    <property type="entry name" value="Flagellar export chaperone, C-terminal domain"/>
    <property type="match status" value="1"/>
</dbReference>
<dbReference type="InterPro" id="IPR042187">
    <property type="entry name" value="Flagellin_C_sub2"/>
</dbReference>
<comment type="similarity">
    <text evidence="1 3">Belongs to the bacterial flagellin family.</text>
</comment>
<dbReference type="InterPro" id="IPR046358">
    <property type="entry name" value="Flagellin_C"/>
</dbReference>
<comment type="subcellular location">
    <subcellularLocation>
        <location evidence="3">Secreted</location>
    </subcellularLocation>
    <subcellularLocation>
        <location evidence="3">Bacterial flagellum</location>
    </subcellularLocation>
</comment>
<evidence type="ECO:0000313" key="7">
    <source>
        <dbReference type="Proteomes" id="UP000574369"/>
    </source>
</evidence>
<keyword evidence="3" id="KW-0964">Secreted</keyword>
<dbReference type="InterPro" id="IPR001492">
    <property type="entry name" value="Flagellin"/>
</dbReference>
<evidence type="ECO:0000259" key="4">
    <source>
        <dbReference type="Pfam" id="PF00669"/>
    </source>
</evidence>
<evidence type="ECO:0000256" key="2">
    <source>
        <dbReference type="ARBA" id="ARBA00023143"/>
    </source>
</evidence>
<dbReference type="EMBL" id="JACHXO010000008">
    <property type="protein sequence ID" value="MBB3196529.1"/>
    <property type="molecule type" value="Genomic_DNA"/>
</dbReference>
<dbReference type="Pfam" id="PF00669">
    <property type="entry name" value="Flagellin_N"/>
    <property type="match status" value="1"/>
</dbReference>
<keyword evidence="2 3" id="KW-0975">Bacterial flagellum</keyword>
<keyword evidence="7" id="KW-1185">Reference proteome</keyword>
<evidence type="ECO:0000256" key="1">
    <source>
        <dbReference type="ARBA" id="ARBA00005709"/>
    </source>
</evidence>